<protein>
    <recommendedName>
        <fullName evidence="3">Phage head-tail adaptor</fullName>
    </recommendedName>
</protein>
<proteinExistence type="predicted"/>
<gene>
    <name evidence="1" type="ORF">IAB26_14680</name>
</gene>
<evidence type="ECO:0008006" key="3">
    <source>
        <dbReference type="Google" id="ProtNLM"/>
    </source>
</evidence>
<organism evidence="1 2">
    <name type="scientific">Candidatus Limivivens merdigallinarum</name>
    <dbReference type="NCBI Taxonomy" id="2840859"/>
    <lineage>
        <taxon>Bacteria</taxon>
        <taxon>Bacillati</taxon>
        <taxon>Bacillota</taxon>
        <taxon>Clostridia</taxon>
        <taxon>Lachnospirales</taxon>
        <taxon>Lachnospiraceae</taxon>
        <taxon>Lachnospiraceae incertae sedis</taxon>
        <taxon>Candidatus Limivivens</taxon>
    </lineage>
</organism>
<accession>A0A9D1D1P4</accession>
<evidence type="ECO:0000313" key="1">
    <source>
        <dbReference type="EMBL" id="HIQ97791.1"/>
    </source>
</evidence>
<reference evidence="1" key="1">
    <citation type="submission" date="2020-10" db="EMBL/GenBank/DDBJ databases">
        <authorList>
            <person name="Gilroy R."/>
        </authorList>
    </citation>
    <scope>NUCLEOTIDE SEQUENCE</scope>
    <source>
        <strain evidence="1">ChiSjej3B21-11622</strain>
    </source>
</reference>
<dbReference type="EMBL" id="DVFT01000215">
    <property type="protein sequence ID" value="HIQ97791.1"/>
    <property type="molecule type" value="Genomic_DNA"/>
</dbReference>
<dbReference type="AlphaFoldDB" id="A0A9D1D1P4"/>
<evidence type="ECO:0000313" key="2">
    <source>
        <dbReference type="Proteomes" id="UP000886886"/>
    </source>
</evidence>
<sequence length="105" mass="12193">MEEAVLILEETEKDEDGYPVTKEKRIEIGVLREKSATRSERYAAMNAGIEVKFILEIRPEDFELSRHRDAQGKRAYARKIEYDGAVYDIARHYQNDKSLVELSLS</sequence>
<reference evidence="1" key="2">
    <citation type="journal article" date="2021" name="PeerJ">
        <title>Extensive microbial diversity within the chicken gut microbiome revealed by metagenomics and culture.</title>
        <authorList>
            <person name="Gilroy R."/>
            <person name="Ravi A."/>
            <person name="Getino M."/>
            <person name="Pursley I."/>
            <person name="Horton D.L."/>
            <person name="Alikhan N.F."/>
            <person name="Baker D."/>
            <person name="Gharbi K."/>
            <person name="Hall N."/>
            <person name="Watson M."/>
            <person name="Adriaenssens E.M."/>
            <person name="Foster-Nyarko E."/>
            <person name="Jarju S."/>
            <person name="Secka A."/>
            <person name="Antonio M."/>
            <person name="Oren A."/>
            <person name="Chaudhuri R.R."/>
            <person name="La Ragione R."/>
            <person name="Hildebrand F."/>
            <person name="Pallen M.J."/>
        </authorList>
    </citation>
    <scope>NUCLEOTIDE SEQUENCE</scope>
    <source>
        <strain evidence="1">ChiSjej3B21-11622</strain>
    </source>
</reference>
<name>A0A9D1D1P4_9FIRM</name>
<dbReference type="Proteomes" id="UP000886886">
    <property type="component" value="Unassembled WGS sequence"/>
</dbReference>
<comment type="caution">
    <text evidence="1">The sequence shown here is derived from an EMBL/GenBank/DDBJ whole genome shotgun (WGS) entry which is preliminary data.</text>
</comment>